<accession>A0A835WYE7</accession>
<proteinExistence type="predicted"/>
<dbReference type="Gene3D" id="2.60.120.330">
    <property type="entry name" value="B-lactam Antibiotic, Isopenicillin N Synthase, Chain"/>
    <property type="match status" value="1"/>
</dbReference>
<dbReference type="PANTHER" id="PTHR48420">
    <property type="entry name" value="NON-HAEM DIOXYGENASE N-TERMINAL DOMAIN-CONTAINING PROTEIN"/>
    <property type="match status" value="1"/>
</dbReference>
<protein>
    <recommendedName>
        <fullName evidence="3">Non-haem dioxygenase N-terminal domain-containing protein</fullName>
    </recommendedName>
</protein>
<keyword evidence="2" id="KW-1185">Reference proteome</keyword>
<evidence type="ECO:0000313" key="1">
    <source>
        <dbReference type="EMBL" id="KAG2454590.1"/>
    </source>
</evidence>
<dbReference type="Proteomes" id="UP000613740">
    <property type="component" value="Unassembled WGS sequence"/>
</dbReference>
<dbReference type="AlphaFoldDB" id="A0A835WYE7"/>
<dbReference type="InterPro" id="IPR027443">
    <property type="entry name" value="IPNS-like_sf"/>
</dbReference>
<dbReference type="EMBL" id="JAEHOD010000001">
    <property type="protein sequence ID" value="KAG2454590.1"/>
    <property type="molecule type" value="Genomic_DNA"/>
</dbReference>
<comment type="caution">
    <text evidence="1">The sequence shown here is derived from an EMBL/GenBank/DDBJ whole genome shotgun (WGS) entry which is preliminary data.</text>
</comment>
<reference evidence="1" key="1">
    <citation type="journal article" date="2020" name="bioRxiv">
        <title>Comparative genomics of Chlamydomonas.</title>
        <authorList>
            <person name="Craig R.J."/>
            <person name="Hasan A.R."/>
            <person name="Ness R.W."/>
            <person name="Keightley P.D."/>
        </authorList>
    </citation>
    <scope>NUCLEOTIDE SEQUENCE</scope>
    <source>
        <strain evidence="1">CCAP 11/173</strain>
    </source>
</reference>
<dbReference type="OrthoDB" id="438224at2759"/>
<evidence type="ECO:0000313" key="2">
    <source>
        <dbReference type="Proteomes" id="UP000613740"/>
    </source>
</evidence>
<dbReference type="SUPFAM" id="SSF51197">
    <property type="entry name" value="Clavaminate synthase-like"/>
    <property type="match status" value="1"/>
</dbReference>
<dbReference type="PANTHER" id="PTHR48420:SF1">
    <property type="entry name" value="NON-HAEM DIOXYGENASE N-TERMINAL DOMAIN-CONTAINING PROTEIN"/>
    <property type="match status" value="1"/>
</dbReference>
<sequence length="421" mass="46041">MGVAAVVKQPQERGLLVIDYNDLASGTNLHAQIEEALGPHGLGALAVRNVPGYVARRRLLLPQAHHFANLPEEIRRRYEDEDSHYSVGWSHGKESLSSGQPDTYKGSYYANPLVDDPLRPGPNDSLCPWQHSALASLEETLSSVDEPGRMGASAGFSGRCSPEEETELRRRHPGYYRPNLWPRQELPVFEVAFKDLGRLIVAVGCLLMDHCDSYVASKLSAQQGQLSGVLRRSYNPKARLLHYFARPGQQLNLIIGPAGPQIAPQQPQQQEQEADDSWCGLHTDHGSLTGLTSAMYLDASGNEVPNPDPAAGLYIRDRSGHMVRAGIPADCIAFQVGEALQVHSGGLLQATPHFVRSARGIAAAGISRNTFAVFMQPNVEEPMDCPPGVDPKSVEIGQWQPGCTFGKFAEDTFALYYNKNQ</sequence>
<name>A0A835WYE7_9CHLO</name>
<evidence type="ECO:0008006" key="3">
    <source>
        <dbReference type="Google" id="ProtNLM"/>
    </source>
</evidence>
<gene>
    <name evidence="1" type="ORF">HYH02_000431</name>
</gene>
<organism evidence="1 2">
    <name type="scientific">Chlamydomonas schloesseri</name>
    <dbReference type="NCBI Taxonomy" id="2026947"/>
    <lineage>
        <taxon>Eukaryota</taxon>
        <taxon>Viridiplantae</taxon>
        <taxon>Chlorophyta</taxon>
        <taxon>core chlorophytes</taxon>
        <taxon>Chlorophyceae</taxon>
        <taxon>CS clade</taxon>
        <taxon>Chlamydomonadales</taxon>
        <taxon>Chlamydomonadaceae</taxon>
        <taxon>Chlamydomonas</taxon>
    </lineage>
</organism>